<organism evidence="4">
    <name type="scientific">Pristhesancus plagipennis</name>
    <name type="common">Common assassin bug</name>
    <dbReference type="NCBI Taxonomy" id="1955184"/>
    <lineage>
        <taxon>Eukaryota</taxon>
        <taxon>Metazoa</taxon>
        <taxon>Ecdysozoa</taxon>
        <taxon>Arthropoda</taxon>
        <taxon>Hexapoda</taxon>
        <taxon>Insecta</taxon>
        <taxon>Pterygota</taxon>
        <taxon>Neoptera</taxon>
        <taxon>Paraneoptera</taxon>
        <taxon>Hemiptera</taxon>
        <taxon>Heteroptera</taxon>
        <taxon>Panheteroptera</taxon>
        <taxon>Cimicomorpha</taxon>
        <taxon>Reduviidae</taxon>
        <taxon>Harpactorinae</taxon>
        <taxon>Harpactorini</taxon>
        <taxon>Pristhesancus</taxon>
    </lineage>
</organism>
<reference evidence="4" key="1">
    <citation type="journal article" date="2017" name="Mol. Cell. Proteomics">
        <title>Melt with this kiss: Paralysing and liquefying venom of the assassin bug Pristhesancus plagipennis (Hemiptera: Reduviidae).</title>
        <authorList>
            <person name="Walker A.A."/>
            <person name="Madio B."/>
            <person name="Jin J."/>
            <person name="Undheim E.A."/>
            <person name="Fry B.G."/>
            <person name="King G.F."/>
        </authorList>
    </citation>
    <scope>NUCLEOTIDE SEQUENCE</scope>
    <source>
        <tissue evidence="4">Venom/labial gland</tissue>
    </source>
</reference>
<feature type="signal peptide" evidence="2">
    <location>
        <begin position="1"/>
        <end position="16"/>
    </location>
</feature>
<name>A0A1Q1NPA6_PRIPG</name>
<feature type="chain" id="PRO_5012817627" evidence="2">
    <location>
        <begin position="17"/>
        <end position="130"/>
    </location>
</feature>
<protein>
    <submittedName>
        <fullName evidence="4">Venom cub domain protein 1</fullName>
    </submittedName>
</protein>
<dbReference type="Gene3D" id="2.60.120.290">
    <property type="entry name" value="Spermadhesin, CUB domain"/>
    <property type="match status" value="1"/>
</dbReference>
<evidence type="ECO:0000256" key="1">
    <source>
        <dbReference type="ARBA" id="ARBA00023157"/>
    </source>
</evidence>
<dbReference type="InterPro" id="IPR035914">
    <property type="entry name" value="Sperma_CUB_dom_sf"/>
</dbReference>
<evidence type="ECO:0000313" key="4">
    <source>
        <dbReference type="EMBL" id="AQM58336.1"/>
    </source>
</evidence>
<accession>A0A1Q1NPA6</accession>
<dbReference type="EMBL" id="KX459585">
    <property type="protein sequence ID" value="AQM58336.1"/>
    <property type="molecule type" value="mRNA"/>
</dbReference>
<dbReference type="SUPFAM" id="SSF49854">
    <property type="entry name" value="Spermadhesin, CUB domain"/>
    <property type="match status" value="1"/>
</dbReference>
<keyword evidence="2" id="KW-0732">Signal</keyword>
<keyword evidence="1" id="KW-1015">Disulfide bond</keyword>
<proteinExistence type="evidence at transcript level"/>
<dbReference type="Pfam" id="PF00431">
    <property type="entry name" value="CUB"/>
    <property type="match status" value="1"/>
</dbReference>
<sequence>MKLLLAVVLLATIALAEKRKVRTSAFLGSMPINNFLRQWHPNGFPAENDFIYSLATEEGRKVELTCASIDIEEPCTENVFKLIDGDHSETICGQKKDFVYKSKTHILSLQLLSGANIIKTTPECSAKPID</sequence>
<feature type="domain" description="CUB" evidence="3">
    <location>
        <begin position="40"/>
        <end position="117"/>
    </location>
</feature>
<dbReference type="InterPro" id="IPR000859">
    <property type="entry name" value="CUB_dom"/>
</dbReference>
<evidence type="ECO:0000256" key="2">
    <source>
        <dbReference type="SAM" id="SignalP"/>
    </source>
</evidence>
<evidence type="ECO:0000259" key="3">
    <source>
        <dbReference type="Pfam" id="PF00431"/>
    </source>
</evidence>
<dbReference type="AlphaFoldDB" id="A0A1Q1NPA6"/>